<keyword evidence="2" id="KW-1185">Reference proteome</keyword>
<accession>A0A0C2N494</accession>
<evidence type="ECO:0000313" key="2">
    <source>
        <dbReference type="Proteomes" id="UP000031668"/>
    </source>
</evidence>
<protein>
    <submittedName>
        <fullName evidence="1">Uncharacterized protein</fullName>
    </submittedName>
</protein>
<reference evidence="1 2" key="1">
    <citation type="journal article" date="2014" name="Genome Biol. Evol.">
        <title>The genome of the myxosporean Thelohanellus kitauei shows adaptations to nutrient acquisition within its fish host.</title>
        <authorList>
            <person name="Yang Y."/>
            <person name="Xiong J."/>
            <person name="Zhou Z."/>
            <person name="Huo F."/>
            <person name="Miao W."/>
            <person name="Ran C."/>
            <person name="Liu Y."/>
            <person name="Zhang J."/>
            <person name="Feng J."/>
            <person name="Wang M."/>
            <person name="Wang M."/>
            <person name="Wang L."/>
            <person name="Yao B."/>
        </authorList>
    </citation>
    <scope>NUCLEOTIDE SEQUENCE [LARGE SCALE GENOMIC DNA]</scope>
    <source>
        <strain evidence="1">Wuqing</strain>
    </source>
</reference>
<name>A0A0C2N494_THEKT</name>
<gene>
    <name evidence="1" type="ORF">RF11_10576</name>
</gene>
<organism evidence="1 2">
    <name type="scientific">Thelohanellus kitauei</name>
    <name type="common">Myxosporean</name>
    <dbReference type="NCBI Taxonomy" id="669202"/>
    <lineage>
        <taxon>Eukaryota</taxon>
        <taxon>Metazoa</taxon>
        <taxon>Cnidaria</taxon>
        <taxon>Myxozoa</taxon>
        <taxon>Myxosporea</taxon>
        <taxon>Bivalvulida</taxon>
        <taxon>Platysporina</taxon>
        <taxon>Myxobolidae</taxon>
        <taxon>Thelohanellus</taxon>
    </lineage>
</organism>
<comment type="caution">
    <text evidence="1">The sequence shown here is derived from an EMBL/GenBank/DDBJ whole genome shotgun (WGS) entry which is preliminary data.</text>
</comment>
<proteinExistence type="predicted"/>
<dbReference type="AlphaFoldDB" id="A0A0C2N494"/>
<dbReference type="EMBL" id="JWZT01000387">
    <property type="protein sequence ID" value="KII74501.1"/>
    <property type="molecule type" value="Genomic_DNA"/>
</dbReference>
<dbReference type="Proteomes" id="UP000031668">
    <property type="component" value="Unassembled WGS sequence"/>
</dbReference>
<evidence type="ECO:0000313" key="1">
    <source>
        <dbReference type="EMBL" id="KII74501.1"/>
    </source>
</evidence>
<sequence>MRLHLLSLLLMTLSQELFFIYEATSTWKMTRFAVLVFTSLMNFVISTANELKALSYSKTNLRSISLLFSCLHVLMLCTCSKVDDVEDQKETKDKNVFVEIIQGLHKKEVLSSIHQDIDQIITALYLLFKVTNTKV</sequence>